<dbReference type="OrthoDB" id="514777at2759"/>
<feature type="compositionally biased region" description="Low complexity" evidence="8">
    <location>
        <begin position="895"/>
        <end position="904"/>
    </location>
</feature>
<feature type="compositionally biased region" description="Polar residues" evidence="8">
    <location>
        <begin position="200"/>
        <end position="211"/>
    </location>
</feature>
<feature type="region of interest" description="Disordered" evidence="8">
    <location>
        <begin position="21"/>
        <end position="82"/>
    </location>
</feature>
<feature type="compositionally biased region" description="Polar residues" evidence="8">
    <location>
        <begin position="245"/>
        <end position="269"/>
    </location>
</feature>
<protein>
    <recommendedName>
        <fullName evidence="9">MIF4G domain-containing protein</fullName>
    </recommendedName>
</protein>
<feature type="region of interest" description="Disordered" evidence="8">
    <location>
        <begin position="1409"/>
        <end position="1573"/>
    </location>
</feature>
<dbReference type="PANTHER" id="PTHR23253">
    <property type="entry name" value="EUKARYOTIC TRANSLATION INITIATION FACTOR 4 GAMMA"/>
    <property type="match status" value="1"/>
</dbReference>
<dbReference type="InterPro" id="IPR022745">
    <property type="entry name" value="eIF4G1_eIF4E-bd"/>
</dbReference>
<evidence type="ECO:0000313" key="11">
    <source>
        <dbReference type="Proteomes" id="UP000706124"/>
    </source>
</evidence>
<dbReference type="Pfam" id="PF12152">
    <property type="entry name" value="eIF_4G1"/>
    <property type="match status" value="1"/>
</dbReference>
<evidence type="ECO:0000256" key="7">
    <source>
        <dbReference type="ARBA" id="ARBA00022917"/>
    </source>
</evidence>
<feature type="region of interest" description="Disordered" evidence="8">
    <location>
        <begin position="575"/>
        <end position="677"/>
    </location>
</feature>
<feature type="region of interest" description="Disordered" evidence="8">
    <location>
        <begin position="981"/>
        <end position="1098"/>
    </location>
</feature>
<feature type="compositionally biased region" description="Low complexity" evidence="8">
    <location>
        <begin position="840"/>
        <end position="849"/>
    </location>
</feature>
<proteinExistence type="inferred from homology"/>
<comment type="caution">
    <text evidence="10">The sequence shown here is derived from an EMBL/GenBank/DDBJ whole genome shotgun (WGS) entry which is preliminary data.</text>
</comment>
<dbReference type="InterPro" id="IPR016024">
    <property type="entry name" value="ARM-type_fold"/>
</dbReference>
<dbReference type="Proteomes" id="UP000706124">
    <property type="component" value="Unassembled WGS sequence"/>
</dbReference>
<feature type="compositionally biased region" description="Low complexity" evidence="8">
    <location>
        <begin position="21"/>
        <end position="35"/>
    </location>
</feature>
<keyword evidence="5" id="KW-0597">Phosphoprotein</keyword>
<feature type="compositionally biased region" description="Low complexity" evidence="8">
    <location>
        <begin position="713"/>
        <end position="730"/>
    </location>
</feature>
<organism evidence="10 11">
    <name type="scientific">Claviceps pazoutovae</name>
    <dbReference type="NCBI Taxonomy" id="1649127"/>
    <lineage>
        <taxon>Eukaryota</taxon>
        <taxon>Fungi</taxon>
        <taxon>Dikarya</taxon>
        <taxon>Ascomycota</taxon>
        <taxon>Pezizomycotina</taxon>
        <taxon>Sordariomycetes</taxon>
        <taxon>Hypocreomycetidae</taxon>
        <taxon>Hypocreales</taxon>
        <taxon>Clavicipitaceae</taxon>
        <taxon>Claviceps</taxon>
    </lineage>
</organism>
<feature type="compositionally biased region" description="Low complexity" evidence="8">
    <location>
        <begin position="298"/>
        <end position="307"/>
    </location>
</feature>
<feature type="compositionally biased region" description="Basic and acidic residues" evidence="8">
    <location>
        <begin position="1409"/>
        <end position="1421"/>
    </location>
</feature>
<dbReference type="SUPFAM" id="SSF101489">
    <property type="entry name" value="Eukaryotic initiation factor 4f subunit eIF4g, eIF4e-binding domain"/>
    <property type="match status" value="1"/>
</dbReference>
<feature type="compositionally biased region" description="Basic and acidic residues" evidence="8">
    <location>
        <begin position="731"/>
        <end position="743"/>
    </location>
</feature>
<feature type="region of interest" description="Disordered" evidence="8">
    <location>
        <begin position="489"/>
        <end position="554"/>
    </location>
</feature>
<reference evidence="10 11" key="1">
    <citation type="journal article" date="2020" name="bioRxiv">
        <title>Whole genome comparisons of ergot fungi reveals the divergence and evolution of species within the genus Claviceps are the result of varying mechanisms driving genome evolution and host range expansion.</title>
        <authorList>
            <person name="Wyka S.A."/>
            <person name="Mondo S.J."/>
            <person name="Liu M."/>
            <person name="Dettman J."/>
            <person name="Nalam V."/>
            <person name="Broders K.D."/>
        </authorList>
    </citation>
    <scope>NUCLEOTIDE SEQUENCE [LARGE SCALE GENOMIC DNA]</scope>
    <source>
        <strain evidence="10 11">CCC 1485</strain>
    </source>
</reference>
<sequence length="1573" mass="167275">MTSSAKSNSIPAINTSATTATSYASAAGAPQQSSPPRAPVIATGSQNPLVADSASAFAAQNAKSSPPSLVNGKSRAPSAVPAVACGSSTNGSGVDHSMNSLTMAVNTSNPYPVNAGASSGIQFGFSPSPAMAHSTPQAGNAAPIAIPGAGNQRIPSPANSPSPIPQPSASGGRPPSGLQQPSGQMTFGSFGDDGERHMRQSSSVHSISNGMGSQGVAHFRHESNHSLQGENRGNYPPSGGRGRSYNPQNNHYNNQMGYPPNNQYRNSHGQGRGVPPPFQPPNRVPYANSPQNTRSPAMVPSMPNTPNMPPATMQSNLSMQTPPQYHYPPPMAPQHQQVQPPFSGLPDKLSFKSLNKKSRACREHAISLQSGRQLDSIRELHGNDASQPQRCISQRPESHWQNQQHSSNGRRVVSSGVVKLSAQCSTQIAPRASSQSSSFDLSPENGGFELALTMKYQNFGYPPQQHDQYGRPMSMPYAYNNVPPYMAPPQANSPSYSQQFVSPYHQHSNSMSRSPSQSERPSSASQQQNQQPLVVSSVPQPSNAAGKGLPNNFVKPRKSAAIPIKNAAGEVVDTSTLKPSASPASSSHQSKTPPAVAASMPTPPTKSATPSHGRSDGTAPPKTAKEIQDELKEKIKQATSGAANEAAKAKDPVAPKKAAAETPAETPAEVPAETPVKAPVEVPVKAPVEAPVQAPVKAEAPVEAPAEQKEAPVEAVAEAEVAAPKPVANVEEAKKSGEVEQKPTESTAAGKDTEDAEDEMERMIREIEEAEALREKQELEHKKRADAQKAEAKKKAEEDLKNNAANQDEKLREAEREMERLEEEKERQRKEAESSGKTMSVAEALAAARAGKDADSSSNVDSVANKLAGLKISAAGEDDKSAAGDAAGQKRGAKPAALNLAPLNSKPIESPQPSAALQSLKSARFLQVMDQEIYPTGIKSPNPALNAAVTKKGKSFKYDAGFLLQFQKVFTEQPSVEFHQQVKSLIGDGDRSARAQTPRQPPNRGSSAFSMGTFNAPPGRTLPPGTSSEQRLAMSSGTMPRPSVGSIGSFRGPGGAFPGGNIGSRTASQPRSGVPNSPSGRQGSRSTRGSRRDYNGKDVQAAKTMPLTAGMDIKPIAVSSGGWKPTSIGNRAASSNPTGYFDPEMVQRKVKAALNKMTPEKFDRIADQILEIAGQSKDESDGRTLRQVIQLTFEKATDEAHWASMYAKFCKRMLENMSADVRDERIKDKSGNVVSGGALFRKYLLNRCQEDFERGWTTHLPAQPNGEDDKDNEGGADASKKGPGDAALLSDEYYIAAAAKRRGLGLVQFIGELFKLGMLTERIMHECVHKLVDYKGVPDEAEIESLSKLLRTIGANLDSTEKGRPMMNAYFQRIQTMLDLPELQSRMRFMLMDVVDLRRNNWVSKEANKGPKTLDEVRAEAEAAAAKAQESSARNNSRGGPGGRLPMGRGDVRNFSGGGYSQQTSNHVGMDDLRRLKGSASRTSSQNPMLGPGSMFSSRSNSGRRLGPGGSLGRPGEDSGASSRTGTPPVVSSNTNTFSLLANMETEHPASPPSAGPSPLMAKAMIDEKKESE</sequence>
<evidence type="ECO:0000256" key="1">
    <source>
        <dbReference type="ARBA" id="ARBA00004496"/>
    </source>
</evidence>
<keyword evidence="6" id="KW-0694">RNA-binding</keyword>
<feature type="compositionally biased region" description="Polar residues" evidence="8">
    <location>
        <begin position="177"/>
        <end position="187"/>
    </location>
</feature>
<feature type="compositionally biased region" description="Polar residues" evidence="8">
    <location>
        <begin position="1024"/>
        <end position="1038"/>
    </location>
</feature>
<dbReference type="GO" id="GO:0003729">
    <property type="term" value="F:mRNA binding"/>
    <property type="evidence" value="ECO:0007669"/>
    <property type="project" value="TreeGrafter"/>
</dbReference>
<evidence type="ECO:0000256" key="5">
    <source>
        <dbReference type="ARBA" id="ARBA00022553"/>
    </source>
</evidence>
<evidence type="ECO:0000256" key="4">
    <source>
        <dbReference type="ARBA" id="ARBA00022540"/>
    </source>
</evidence>
<feature type="region of interest" description="Disordered" evidence="8">
    <location>
        <begin position="1256"/>
        <end position="1284"/>
    </location>
</feature>
<dbReference type="FunFam" id="1.20.970.30:FF:000001">
    <property type="entry name" value="Eukaryotic translation initiation factor subunit eIF-4F, putative"/>
    <property type="match status" value="1"/>
</dbReference>
<feature type="region of interest" description="Disordered" evidence="8">
    <location>
        <begin position="696"/>
        <end position="861"/>
    </location>
</feature>
<evidence type="ECO:0000256" key="8">
    <source>
        <dbReference type="SAM" id="MobiDB-lite"/>
    </source>
</evidence>
<keyword evidence="4" id="KW-0396">Initiation factor</keyword>
<feature type="domain" description="MIF4G" evidence="9">
    <location>
        <begin position="1147"/>
        <end position="1401"/>
    </location>
</feature>
<feature type="compositionally biased region" description="Low complexity" evidence="8">
    <location>
        <begin position="1422"/>
        <end position="1433"/>
    </location>
</feature>
<feature type="compositionally biased region" description="Low complexity" evidence="8">
    <location>
        <begin position="505"/>
        <end position="542"/>
    </location>
</feature>
<feature type="compositionally biased region" description="Polar residues" evidence="8">
    <location>
        <begin position="490"/>
        <end position="501"/>
    </location>
</feature>
<feature type="compositionally biased region" description="Polar residues" evidence="8">
    <location>
        <begin position="1520"/>
        <end position="1540"/>
    </location>
</feature>
<evidence type="ECO:0000313" key="10">
    <source>
        <dbReference type="EMBL" id="KAG5938860.1"/>
    </source>
</evidence>
<gene>
    <name evidence="10" type="ORF">E4U60_001151</name>
</gene>
<feature type="region of interest" description="Disordered" evidence="8">
    <location>
        <begin position="873"/>
        <end position="916"/>
    </location>
</feature>
<dbReference type="GO" id="GO:0016281">
    <property type="term" value="C:eukaryotic translation initiation factor 4F complex"/>
    <property type="evidence" value="ECO:0007669"/>
    <property type="project" value="TreeGrafter"/>
</dbReference>
<comment type="similarity">
    <text evidence="2">Belongs to the eukaryotic initiation factor 4G family.</text>
</comment>
<feature type="compositionally biased region" description="Low complexity" evidence="8">
    <location>
        <begin position="1077"/>
        <end position="1087"/>
    </location>
</feature>
<comment type="subcellular location">
    <subcellularLocation>
        <location evidence="1">Cytoplasm</location>
    </subcellularLocation>
</comment>
<evidence type="ECO:0000256" key="2">
    <source>
        <dbReference type="ARBA" id="ARBA00005775"/>
    </source>
</evidence>
<feature type="region of interest" description="Disordered" evidence="8">
    <location>
        <begin position="128"/>
        <end position="307"/>
    </location>
</feature>
<dbReference type="FunFam" id="1.25.40.180:FF:000020">
    <property type="entry name" value="Eukaryotic translation initiation factor subunit"/>
    <property type="match status" value="1"/>
</dbReference>
<keyword evidence="7" id="KW-0648">Protein biosynthesis</keyword>
<accession>A0A9P7SI45</accession>
<feature type="compositionally biased region" description="Polar residues" evidence="8">
    <location>
        <begin position="1065"/>
        <end position="1076"/>
    </location>
</feature>
<dbReference type="InterPro" id="IPR036211">
    <property type="entry name" value="eIF4G_eIF4E-bd_sf"/>
</dbReference>
<dbReference type="GO" id="GO:0003743">
    <property type="term" value="F:translation initiation factor activity"/>
    <property type="evidence" value="ECO:0007669"/>
    <property type="project" value="UniProtKB-KW"/>
</dbReference>
<feature type="compositionally biased region" description="Polar residues" evidence="8">
    <location>
        <begin position="994"/>
        <end position="1013"/>
    </location>
</feature>
<evidence type="ECO:0000259" key="9">
    <source>
        <dbReference type="SMART" id="SM00543"/>
    </source>
</evidence>
<feature type="compositionally biased region" description="Low complexity" evidence="8">
    <location>
        <begin position="51"/>
        <end position="65"/>
    </location>
</feature>
<dbReference type="Pfam" id="PF02854">
    <property type="entry name" value="MIF4G"/>
    <property type="match status" value="1"/>
</dbReference>
<evidence type="ECO:0000256" key="3">
    <source>
        <dbReference type="ARBA" id="ARBA00022490"/>
    </source>
</evidence>
<dbReference type="PANTHER" id="PTHR23253:SF9">
    <property type="entry name" value="EUKARYOTIC TRANSLATION INITIATION FACTOR 4 GAMMA 2"/>
    <property type="match status" value="1"/>
</dbReference>
<feature type="compositionally biased region" description="Low complexity" evidence="8">
    <location>
        <begin position="655"/>
        <end position="677"/>
    </location>
</feature>
<feature type="compositionally biased region" description="Low complexity" evidence="8">
    <location>
        <begin position="136"/>
        <end position="157"/>
    </location>
</feature>
<dbReference type="Gene3D" id="1.25.40.180">
    <property type="match status" value="1"/>
</dbReference>
<dbReference type="SUPFAM" id="SSF48371">
    <property type="entry name" value="ARM repeat"/>
    <property type="match status" value="1"/>
</dbReference>
<evidence type="ECO:0000256" key="6">
    <source>
        <dbReference type="ARBA" id="ARBA00022884"/>
    </source>
</evidence>
<feature type="compositionally biased region" description="Basic and acidic residues" evidence="8">
    <location>
        <begin position="761"/>
        <end position="834"/>
    </location>
</feature>
<dbReference type="SMART" id="SM00543">
    <property type="entry name" value="MIF4G"/>
    <property type="match status" value="1"/>
</dbReference>
<feature type="compositionally biased region" description="Gly residues" evidence="8">
    <location>
        <begin position="1051"/>
        <end position="1062"/>
    </location>
</feature>
<feature type="compositionally biased region" description="Basic and acidic residues" evidence="8">
    <location>
        <begin position="623"/>
        <end position="636"/>
    </location>
</feature>
<dbReference type="EMBL" id="SRPO01000143">
    <property type="protein sequence ID" value="KAG5938860.1"/>
    <property type="molecule type" value="Genomic_DNA"/>
</dbReference>
<name>A0A9P7SI45_9HYPO</name>
<keyword evidence="11" id="KW-1185">Reference proteome</keyword>
<dbReference type="GO" id="GO:0010494">
    <property type="term" value="C:cytoplasmic stress granule"/>
    <property type="evidence" value="ECO:0007669"/>
    <property type="project" value="UniProtKB-ARBA"/>
</dbReference>
<feature type="compositionally biased region" description="Pro residues" evidence="8">
    <location>
        <begin position="274"/>
        <end position="283"/>
    </location>
</feature>
<feature type="compositionally biased region" description="Low complexity" evidence="8">
    <location>
        <begin position="696"/>
        <end position="705"/>
    </location>
</feature>
<dbReference type="InterPro" id="IPR003890">
    <property type="entry name" value="MIF4G-like_typ-3"/>
</dbReference>
<dbReference type="Gene3D" id="1.20.970.30">
    <property type="entry name" value="eIF4G, eIF4E-binding domain"/>
    <property type="match status" value="1"/>
</dbReference>
<keyword evidence="3" id="KW-0963">Cytoplasm</keyword>